<organism evidence="2 3">
    <name type="scientific">Dyella agri</name>
    <dbReference type="NCBI Taxonomy" id="1926869"/>
    <lineage>
        <taxon>Bacteria</taxon>
        <taxon>Pseudomonadati</taxon>
        <taxon>Pseudomonadota</taxon>
        <taxon>Gammaproteobacteria</taxon>
        <taxon>Lysobacterales</taxon>
        <taxon>Rhodanobacteraceae</taxon>
        <taxon>Dyella</taxon>
    </lineage>
</organism>
<dbReference type="InterPro" id="IPR013830">
    <property type="entry name" value="SGNH_hydro"/>
</dbReference>
<evidence type="ECO:0000259" key="1">
    <source>
        <dbReference type="Pfam" id="PF13472"/>
    </source>
</evidence>
<dbReference type="Proteomes" id="UP001620397">
    <property type="component" value="Unassembled WGS sequence"/>
</dbReference>
<dbReference type="Gene3D" id="3.40.50.1110">
    <property type="entry name" value="SGNH hydrolase"/>
    <property type="match status" value="1"/>
</dbReference>
<reference evidence="2 3" key="1">
    <citation type="submission" date="2020-10" db="EMBL/GenBank/DDBJ databases">
        <title>Phylogeny of dyella-like bacteria.</title>
        <authorList>
            <person name="Fu J."/>
        </authorList>
    </citation>
    <scope>NUCLEOTIDE SEQUENCE [LARGE SCALE GENOMIC DNA]</scope>
    <source>
        <strain evidence="2 3">DKC-1</strain>
    </source>
</reference>
<dbReference type="RefSeq" id="WP_404542112.1">
    <property type="nucleotide sequence ID" value="NZ_JADIKL010000013.1"/>
</dbReference>
<dbReference type="InterPro" id="IPR036514">
    <property type="entry name" value="SGNH_hydro_sf"/>
</dbReference>
<accession>A0ABW8KK05</accession>
<keyword evidence="3" id="KW-1185">Reference proteome</keyword>
<protein>
    <submittedName>
        <fullName evidence="2">GDSL family lipase</fullName>
    </submittedName>
</protein>
<dbReference type="SUPFAM" id="SSF52266">
    <property type="entry name" value="SGNH hydrolase"/>
    <property type="match status" value="1"/>
</dbReference>
<dbReference type="PANTHER" id="PTHR43784:SF2">
    <property type="entry name" value="GDSL-LIKE LIPASE_ACYLHYDROLASE, PUTATIVE (AFU_ORTHOLOGUE AFUA_2G00820)-RELATED"/>
    <property type="match status" value="1"/>
</dbReference>
<dbReference type="PANTHER" id="PTHR43784">
    <property type="entry name" value="GDSL-LIKE LIPASE/ACYLHYDROLASE, PUTATIVE (AFU_ORTHOLOGUE AFUA_2G00820)-RELATED"/>
    <property type="match status" value="1"/>
</dbReference>
<evidence type="ECO:0000313" key="3">
    <source>
        <dbReference type="Proteomes" id="UP001620397"/>
    </source>
</evidence>
<dbReference type="InterPro" id="IPR053140">
    <property type="entry name" value="GDSL_Rv0518-like"/>
</dbReference>
<gene>
    <name evidence="2" type="ORF">ISP14_16900</name>
</gene>
<feature type="domain" description="SGNH hydrolase-type esterase" evidence="1">
    <location>
        <begin position="222"/>
        <end position="428"/>
    </location>
</feature>
<name>A0ABW8KK05_9GAMM</name>
<dbReference type="Pfam" id="PF13472">
    <property type="entry name" value="Lipase_GDSL_2"/>
    <property type="match status" value="1"/>
</dbReference>
<proteinExistence type="predicted"/>
<dbReference type="EMBL" id="JADIKL010000013">
    <property type="protein sequence ID" value="MFK2932465.1"/>
    <property type="molecule type" value="Genomic_DNA"/>
</dbReference>
<sequence length="449" mass="46649">MSGCLLLAACAVGTRPVAPTWVATWGQAMTSHYVRSTGHDGKWLLDAYVQPVEHAPTVDHLTLRQSVNVSAGGGRVRIRLSNYYGRAPLSVSAARIALGAGDASDLSAIDPGSDRSLRFDGGKPSITIAPGSEAVSDPVELRVPALSNVVVSLYFDGPAQLADAHPMEQAHTTYAVDGDATQQRSLAQQPAAQALPHTRDAPIYLLTGVEVVVPAGTRGIVAFGDSITDGALASAPTTTWPAVLAGLAQRNGDAAAVVNAGISADELTTDQIGAPGAGASGLKRFLRDVVDRPGVTDVVVLFGANDINRGIDPAGYPNGASAGDLIASMRMLADVAHQHHLRIYAGTVTPFAGFPGWYSPQREAVRLQFNQWIRDSGSFDGVIDFADAVAGTYALPPLVAKQSPLPVGMATVCAGDAGLHPNDRGYAAMGTLAYNVLFHATLQPPQGCH</sequence>
<evidence type="ECO:0000313" key="2">
    <source>
        <dbReference type="EMBL" id="MFK2932465.1"/>
    </source>
</evidence>
<comment type="caution">
    <text evidence="2">The sequence shown here is derived from an EMBL/GenBank/DDBJ whole genome shotgun (WGS) entry which is preliminary data.</text>
</comment>